<evidence type="ECO:0000256" key="4">
    <source>
        <dbReference type="ARBA" id="ARBA00023002"/>
    </source>
</evidence>
<dbReference type="GO" id="GO:0050660">
    <property type="term" value="F:flavin adenine dinucleotide binding"/>
    <property type="evidence" value="ECO:0007669"/>
    <property type="project" value="TreeGrafter"/>
</dbReference>
<feature type="compositionally biased region" description="Basic and acidic residues" evidence="7">
    <location>
        <begin position="492"/>
        <end position="501"/>
    </location>
</feature>
<reference evidence="10" key="1">
    <citation type="submission" date="2021-05" db="EMBL/GenBank/DDBJ databases">
        <authorList>
            <person name="Stam R."/>
        </authorList>
    </citation>
    <scope>NUCLEOTIDE SEQUENCE</scope>
    <source>
        <strain evidence="10">CS162</strain>
    </source>
</reference>
<keyword evidence="4 6" id="KW-0560">Oxidoreductase</keyword>
<dbReference type="PANTHER" id="PTHR12645">
    <property type="entry name" value="ALR/ERV"/>
    <property type="match status" value="1"/>
</dbReference>
<protein>
    <recommendedName>
        <fullName evidence="6">Sulfhydryl oxidase</fullName>
        <ecNumber evidence="6">1.8.3.2</ecNumber>
    </recommendedName>
</protein>
<dbReference type="InterPro" id="IPR017905">
    <property type="entry name" value="ERV/ALR_sulphydryl_oxidase"/>
</dbReference>
<dbReference type="RefSeq" id="XP_043174128.1">
    <property type="nucleotide sequence ID" value="XM_043318193.1"/>
</dbReference>
<evidence type="ECO:0000256" key="2">
    <source>
        <dbReference type="ARBA" id="ARBA00022630"/>
    </source>
</evidence>
<dbReference type="FunFam" id="1.20.120.310:FF:000002">
    <property type="entry name" value="Sulfhydryl oxidase"/>
    <property type="match status" value="1"/>
</dbReference>
<dbReference type="EC" id="1.8.3.2" evidence="6"/>
<evidence type="ECO:0000256" key="6">
    <source>
        <dbReference type="RuleBase" id="RU371123"/>
    </source>
</evidence>
<dbReference type="InterPro" id="IPR039799">
    <property type="entry name" value="ALR/ERV"/>
</dbReference>
<feature type="compositionally biased region" description="Polar residues" evidence="7">
    <location>
        <begin position="259"/>
        <end position="271"/>
    </location>
</feature>
<evidence type="ECO:0000256" key="5">
    <source>
        <dbReference type="ARBA" id="ARBA00023157"/>
    </source>
</evidence>
<dbReference type="Proteomes" id="UP000676310">
    <property type="component" value="Unassembled WGS sequence"/>
</dbReference>
<feature type="region of interest" description="Disordered" evidence="7">
    <location>
        <begin position="306"/>
        <end position="372"/>
    </location>
</feature>
<dbReference type="SUPFAM" id="SSF69000">
    <property type="entry name" value="FAD-dependent thiol oxidase"/>
    <property type="match status" value="1"/>
</dbReference>
<feature type="region of interest" description="Disordered" evidence="7">
    <location>
        <begin position="401"/>
        <end position="520"/>
    </location>
</feature>
<feature type="region of interest" description="Disordered" evidence="7">
    <location>
        <begin position="182"/>
        <end position="202"/>
    </location>
</feature>
<sequence>MIRTTGLRARFALFALVVFALCSFILVGPYKVTPSHLAPTSTEKKLGRTSEAVLTGHAIAPKLENATAKAELGRAAWKVLHTTFARFPESPTEEEQEALRSYVHLFQRLYPCGECAEHFGQVLAKYPPQVSSRTAAAMWGCYVHNIVNKRLKKPEFNCADIGDAYDCGACITEDQKYQGKLYKEKKKGPQQKRDSAYHDNSQALAPHNAYVEEARDHDNAVAVVDAPPRAPTPPPAAHSLGYHEQQALEAPNVFDFLDPSSTPNIPRTSAPINEARMLEDSQPPAYKEQYMPTIADVMKFQVPDDDESFAQNGFSYGNDQVRPSNERYDSYTTPAPKPKHSRNKSRDTDVETTSKKTDRKRKRNSPSELDMSLVRAQEERDTMMADAPATLHSGLTGGLNRLLARPEFPPSPDDSGDYVNSPLSPMKRAKQGNSKALMRAQREYEAEQAKQRKADIKAREQAEKKEKDRGREKERKERKASTALVKIRPKKKREDSTTEVRRIRRRQYSSSVSPAPRERKSVKAIEYHRSATNSPEPDGQGQLIVRPNGHVAPVSPDYDARAGLFMSFITKGPDSERGMSVNKALKRYHRERHEHHDRAPSKADEEKELWKDLRLRRNDRGEIVLFFAPTEAS</sequence>
<proteinExistence type="predicted"/>
<evidence type="ECO:0000256" key="7">
    <source>
        <dbReference type="SAM" id="MobiDB-lite"/>
    </source>
</evidence>
<dbReference type="PANTHER" id="PTHR12645:SF1">
    <property type="entry name" value="FAD-LINKED SULFHYDRYL OXIDASE ERV2"/>
    <property type="match status" value="1"/>
</dbReference>
<organism evidence="10 11">
    <name type="scientific">Alternaria atra</name>
    <dbReference type="NCBI Taxonomy" id="119953"/>
    <lineage>
        <taxon>Eukaryota</taxon>
        <taxon>Fungi</taxon>
        <taxon>Dikarya</taxon>
        <taxon>Ascomycota</taxon>
        <taxon>Pezizomycotina</taxon>
        <taxon>Dothideomycetes</taxon>
        <taxon>Pleosporomycetidae</taxon>
        <taxon>Pleosporales</taxon>
        <taxon>Pleosporineae</taxon>
        <taxon>Pleosporaceae</taxon>
        <taxon>Alternaria</taxon>
        <taxon>Alternaria sect. Ulocladioides</taxon>
    </lineage>
</organism>
<dbReference type="EMBL" id="CAJRGZ010000029">
    <property type="protein sequence ID" value="CAG5183389.1"/>
    <property type="molecule type" value="Genomic_DNA"/>
</dbReference>
<keyword evidence="5" id="KW-1015">Disulfide bond</keyword>
<evidence type="ECO:0000313" key="9">
    <source>
        <dbReference type="EMBL" id="CAG5175740.1"/>
    </source>
</evidence>
<dbReference type="EMBL" id="CAJRGZ010000022">
    <property type="protein sequence ID" value="CAG5175740.1"/>
    <property type="molecule type" value="Genomic_DNA"/>
</dbReference>
<keyword evidence="3 6" id="KW-0274">FAD</keyword>
<dbReference type="Gene3D" id="1.20.120.310">
    <property type="entry name" value="ERV/ALR sulfhydryl oxidase domain"/>
    <property type="match status" value="1"/>
</dbReference>
<comment type="cofactor">
    <cofactor evidence="1 6">
        <name>FAD</name>
        <dbReference type="ChEBI" id="CHEBI:57692"/>
    </cofactor>
</comment>
<dbReference type="PROSITE" id="PS51324">
    <property type="entry name" value="ERV_ALR"/>
    <property type="match status" value="1"/>
</dbReference>
<feature type="compositionally biased region" description="Polar residues" evidence="7">
    <location>
        <begin position="309"/>
        <end position="323"/>
    </location>
</feature>
<dbReference type="GO" id="GO:0016971">
    <property type="term" value="F:flavin-dependent sulfhydryl oxidase activity"/>
    <property type="evidence" value="ECO:0007669"/>
    <property type="project" value="InterPro"/>
</dbReference>
<feature type="compositionally biased region" description="Basic and acidic residues" evidence="7">
    <location>
        <begin position="440"/>
        <end position="480"/>
    </location>
</feature>
<gene>
    <name evidence="10" type="ORF">ALTATR162_LOCUS10556</name>
    <name evidence="9" type="ORF">ALTATR162_LOCUS8188</name>
</gene>
<keyword evidence="11" id="KW-1185">Reference proteome</keyword>
<comment type="catalytic activity">
    <reaction evidence="6">
        <text>2 R'C(R)SH + O2 = R'C(R)S-S(R)CR' + H2O2</text>
        <dbReference type="Rhea" id="RHEA:17357"/>
        <dbReference type="ChEBI" id="CHEBI:15379"/>
        <dbReference type="ChEBI" id="CHEBI:16240"/>
        <dbReference type="ChEBI" id="CHEBI:16520"/>
        <dbReference type="ChEBI" id="CHEBI:17412"/>
        <dbReference type="EC" id="1.8.3.2"/>
    </reaction>
</comment>
<dbReference type="GeneID" id="67010730"/>
<dbReference type="InterPro" id="IPR036774">
    <property type="entry name" value="ERV/ALR_sulphydryl_oxid_sf"/>
</dbReference>
<comment type="caution">
    <text evidence="10">The sequence shown here is derived from an EMBL/GenBank/DDBJ whole genome shotgun (WGS) entry which is preliminary data.</text>
</comment>
<dbReference type="GO" id="GO:0005739">
    <property type="term" value="C:mitochondrion"/>
    <property type="evidence" value="ECO:0007669"/>
    <property type="project" value="TreeGrafter"/>
</dbReference>
<feature type="compositionally biased region" description="Basic and acidic residues" evidence="7">
    <location>
        <begin position="344"/>
        <end position="356"/>
    </location>
</feature>
<dbReference type="AlphaFoldDB" id="A0A8J2NAQ8"/>
<evidence type="ECO:0000313" key="10">
    <source>
        <dbReference type="EMBL" id="CAG5183389.1"/>
    </source>
</evidence>
<evidence type="ECO:0000259" key="8">
    <source>
        <dbReference type="PROSITE" id="PS51324"/>
    </source>
</evidence>
<dbReference type="OrthoDB" id="21474at2759"/>
<keyword evidence="2 6" id="KW-0285">Flavoprotein</keyword>
<evidence type="ECO:0000256" key="3">
    <source>
        <dbReference type="ARBA" id="ARBA00022827"/>
    </source>
</evidence>
<feature type="domain" description="ERV/ALR sulfhydryl oxidase" evidence="8">
    <location>
        <begin position="65"/>
        <end position="165"/>
    </location>
</feature>
<evidence type="ECO:0000313" key="11">
    <source>
        <dbReference type="Proteomes" id="UP000676310"/>
    </source>
</evidence>
<evidence type="ECO:0000256" key="1">
    <source>
        <dbReference type="ARBA" id="ARBA00001974"/>
    </source>
</evidence>
<accession>A0A8J2NAQ8</accession>
<dbReference type="Pfam" id="PF04777">
    <property type="entry name" value="Evr1_Alr"/>
    <property type="match status" value="1"/>
</dbReference>
<feature type="region of interest" description="Disordered" evidence="7">
    <location>
        <begin position="257"/>
        <end position="284"/>
    </location>
</feature>
<name>A0A8J2NAQ8_9PLEO</name>